<feature type="compositionally biased region" description="Acidic residues" evidence="12">
    <location>
        <begin position="376"/>
        <end position="397"/>
    </location>
</feature>
<keyword evidence="6" id="KW-0805">Transcription regulation</keyword>
<dbReference type="AlphaFoldDB" id="A0A3Q0JIC2"/>
<keyword evidence="7" id="KW-0238">DNA-binding</keyword>
<feature type="domain" description="C2H2-type" evidence="13">
    <location>
        <begin position="285"/>
        <end position="308"/>
    </location>
</feature>
<evidence type="ECO:0000256" key="8">
    <source>
        <dbReference type="ARBA" id="ARBA00023163"/>
    </source>
</evidence>
<dbReference type="InterPro" id="IPR022755">
    <property type="entry name" value="Znf_C2H2_jaz"/>
</dbReference>
<evidence type="ECO:0000256" key="5">
    <source>
        <dbReference type="ARBA" id="ARBA00022833"/>
    </source>
</evidence>
<keyword evidence="9" id="KW-0539">Nucleus</keyword>
<dbReference type="GO" id="GO:0000978">
    <property type="term" value="F:RNA polymerase II cis-regulatory region sequence-specific DNA binding"/>
    <property type="evidence" value="ECO:0007669"/>
    <property type="project" value="TreeGrafter"/>
</dbReference>
<dbReference type="PANTHER" id="PTHR24388">
    <property type="entry name" value="ZINC FINGER PROTEIN"/>
    <property type="match status" value="1"/>
</dbReference>
<keyword evidence="14" id="KW-1185">Reference proteome</keyword>
<dbReference type="Proteomes" id="UP000079169">
    <property type="component" value="Unplaced"/>
</dbReference>
<feature type="compositionally biased region" description="Polar residues" evidence="12">
    <location>
        <begin position="42"/>
        <end position="51"/>
    </location>
</feature>
<evidence type="ECO:0000256" key="4">
    <source>
        <dbReference type="ARBA" id="ARBA00022771"/>
    </source>
</evidence>
<comment type="similarity">
    <text evidence="10">Belongs to the snail C2H2-type zinc-finger protein family.</text>
</comment>
<evidence type="ECO:0000256" key="1">
    <source>
        <dbReference type="ARBA" id="ARBA00004123"/>
    </source>
</evidence>
<feature type="domain" description="C2H2-type" evidence="13">
    <location>
        <begin position="159"/>
        <end position="186"/>
    </location>
</feature>
<comment type="subcellular location">
    <subcellularLocation>
        <location evidence="1">Nucleus</location>
    </subcellularLocation>
</comment>
<proteinExistence type="inferred from homology"/>
<dbReference type="PaxDb" id="121845-A0A3Q0JIC2"/>
<evidence type="ECO:0000256" key="11">
    <source>
        <dbReference type="PROSITE-ProRule" id="PRU00042"/>
    </source>
</evidence>
<dbReference type="FunFam" id="3.30.160.60:FF:002596">
    <property type="entry name" value="Transcriptional repressor CTCF"/>
    <property type="match status" value="1"/>
</dbReference>
<dbReference type="Pfam" id="PF00096">
    <property type="entry name" value="zf-C2H2"/>
    <property type="match status" value="3"/>
</dbReference>
<feature type="domain" description="C2H2-type" evidence="13">
    <location>
        <begin position="257"/>
        <end position="284"/>
    </location>
</feature>
<gene>
    <name evidence="15" type="primary">LOC103519052</name>
</gene>
<dbReference type="OMA" id="THHEVKE"/>
<dbReference type="RefSeq" id="XP_026686470.1">
    <property type="nucleotide sequence ID" value="XM_026830669.1"/>
</dbReference>
<keyword evidence="2" id="KW-0479">Metal-binding</keyword>
<sequence length="446" mass="51103">MEEGPQQLIDLNSSEYQTVTIVPSEGSTGEVSYVLIVQQNETEPGQISVEQDINPDPEHVEMKKPQPRPKPKPLSKKLTKSEEEDLTVYDFEEVDEVDPIGEEAPSTIEEDVDEKPKLSKLNKKQVVAPAHMCNYCNYTSPKRYLLARHLKSHSEERPHKCSVCERGFKTIASLQNHINTHTGVKPHKCKYCESRFTTSGELVRHVRYKHTHEKPHKCSICDYASVELSKMRNHMRSHTGERPYQLHCKSHEGEKCWKCELCPYASSSQRHLESHMLIHTDQKPYLCDHCDQTFRQKQLLKRHVNLYHNPHYVPPSPKEKTHKCPECKKAFRHKGNLLRHMTLHDPDSELIEQQVALKLGRQKKVHIIDGHKVEVIPDDEEEEEGEETEEEEEGGGEDDGHQYVVLEVIQVQSEDGTQQNVAVVPASSLMGMGATINEHGETGWCT</sequence>
<keyword evidence="5" id="KW-0862">Zinc</keyword>
<dbReference type="InterPro" id="IPR050527">
    <property type="entry name" value="Snail/Krueppel_Znf"/>
</dbReference>
<dbReference type="STRING" id="121845.A0A3Q0JIC2"/>
<dbReference type="PANTHER" id="PTHR24388:SF54">
    <property type="entry name" value="PROTEIN ESCARGOT"/>
    <property type="match status" value="1"/>
</dbReference>
<dbReference type="KEGG" id="dci:103519052"/>
<dbReference type="SUPFAM" id="SSF57667">
    <property type="entry name" value="beta-beta-alpha zinc fingers"/>
    <property type="match status" value="5"/>
</dbReference>
<evidence type="ECO:0000256" key="6">
    <source>
        <dbReference type="ARBA" id="ARBA00023015"/>
    </source>
</evidence>
<dbReference type="GeneID" id="103519052"/>
<protein>
    <submittedName>
        <fullName evidence="15">Transcriptional repressor CTCFL-like</fullName>
    </submittedName>
</protein>
<dbReference type="FunFam" id="3.30.160.60:FF:000446">
    <property type="entry name" value="Zinc finger protein"/>
    <property type="match status" value="1"/>
</dbReference>
<keyword evidence="8" id="KW-0804">Transcription</keyword>
<feature type="region of interest" description="Disordered" evidence="12">
    <location>
        <begin position="374"/>
        <end position="401"/>
    </location>
</feature>
<evidence type="ECO:0000256" key="9">
    <source>
        <dbReference type="ARBA" id="ARBA00023242"/>
    </source>
</evidence>
<keyword evidence="4 11" id="KW-0863">Zinc-finger</keyword>
<accession>A0A3Q0JIC2</accession>
<dbReference type="GO" id="GO:0008270">
    <property type="term" value="F:zinc ion binding"/>
    <property type="evidence" value="ECO:0007669"/>
    <property type="project" value="UniProtKB-KW"/>
</dbReference>
<dbReference type="GO" id="GO:0000981">
    <property type="term" value="F:DNA-binding transcription factor activity, RNA polymerase II-specific"/>
    <property type="evidence" value="ECO:0007669"/>
    <property type="project" value="TreeGrafter"/>
</dbReference>
<evidence type="ECO:0000256" key="10">
    <source>
        <dbReference type="ARBA" id="ARBA00037948"/>
    </source>
</evidence>
<organism evidence="14 15">
    <name type="scientific">Diaphorina citri</name>
    <name type="common">Asian citrus psyllid</name>
    <dbReference type="NCBI Taxonomy" id="121845"/>
    <lineage>
        <taxon>Eukaryota</taxon>
        <taxon>Metazoa</taxon>
        <taxon>Ecdysozoa</taxon>
        <taxon>Arthropoda</taxon>
        <taxon>Hexapoda</taxon>
        <taxon>Insecta</taxon>
        <taxon>Pterygota</taxon>
        <taxon>Neoptera</taxon>
        <taxon>Paraneoptera</taxon>
        <taxon>Hemiptera</taxon>
        <taxon>Sternorrhyncha</taxon>
        <taxon>Psylloidea</taxon>
        <taxon>Psyllidae</taxon>
        <taxon>Diaphorininae</taxon>
        <taxon>Diaphorina</taxon>
    </lineage>
</organism>
<reference evidence="15" key="1">
    <citation type="submission" date="2025-08" db="UniProtKB">
        <authorList>
            <consortium name="RefSeq"/>
        </authorList>
    </citation>
    <scope>IDENTIFICATION</scope>
</reference>
<feature type="region of interest" description="Disordered" evidence="12">
    <location>
        <begin position="42"/>
        <end position="83"/>
    </location>
</feature>
<feature type="compositionally biased region" description="Basic residues" evidence="12">
    <location>
        <begin position="65"/>
        <end position="78"/>
    </location>
</feature>
<feature type="domain" description="C2H2-type" evidence="13">
    <location>
        <begin position="216"/>
        <end position="243"/>
    </location>
</feature>
<evidence type="ECO:0000256" key="12">
    <source>
        <dbReference type="SAM" id="MobiDB-lite"/>
    </source>
</evidence>
<dbReference type="FunFam" id="3.30.160.60:FF:004176">
    <property type="match status" value="1"/>
</dbReference>
<evidence type="ECO:0000256" key="7">
    <source>
        <dbReference type="ARBA" id="ARBA00023125"/>
    </source>
</evidence>
<dbReference type="Pfam" id="PF12171">
    <property type="entry name" value="zf-C2H2_jaz"/>
    <property type="match status" value="1"/>
</dbReference>
<feature type="domain" description="C2H2-type" evidence="13">
    <location>
        <begin position="187"/>
        <end position="215"/>
    </location>
</feature>
<evidence type="ECO:0000256" key="3">
    <source>
        <dbReference type="ARBA" id="ARBA00022737"/>
    </source>
</evidence>
<dbReference type="FunFam" id="3.30.160.60:FF:000049">
    <property type="entry name" value="transcriptional repressor CTCF isoform X1"/>
    <property type="match status" value="1"/>
</dbReference>
<dbReference type="FunFam" id="3.30.160.60:FF:000373">
    <property type="entry name" value="Putative transcriptional repressor ctcf"/>
    <property type="match status" value="1"/>
</dbReference>
<evidence type="ECO:0000259" key="13">
    <source>
        <dbReference type="PROSITE" id="PS50157"/>
    </source>
</evidence>
<dbReference type="GO" id="GO:0005634">
    <property type="term" value="C:nucleus"/>
    <property type="evidence" value="ECO:0007669"/>
    <property type="project" value="UniProtKB-SubCell"/>
</dbReference>
<evidence type="ECO:0000256" key="2">
    <source>
        <dbReference type="ARBA" id="ARBA00022723"/>
    </source>
</evidence>
<dbReference type="FunFam" id="3.30.160.60:FF:000448">
    <property type="entry name" value="RE1-silencing transcription factor A"/>
    <property type="match status" value="1"/>
</dbReference>
<evidence type="ECO:0000313" key="14">
    <source>
        <dbReference type="Proteomes" id="UP000079169"/>
    </source>
</evidence>
<evidence type="ECO:0000313" key="15">
    <source>
        <dbReference type="RefSeq" id="XP_026686470.1"/>
    </source>
</evidence>
<feature type="domain" description="C2H2-type" evidence="13">
    <location>
        <begin position="131"/>
        <end position="158"/>
    </location>
</feature>
<dbReference type="InterPro" id="IPR013087">
    <property type="entry name" value="Znf_C2H2_type"/>
</dbReference>
<dbReference type="SMART" id="SM00355">
    <property type="entry name" value="ZnF_C2H2"/>
    <property type="match status" value="7"/>
</dbReference>
<dbReference type="Gene3D" id="3.30.160.60">
    <property type="entry name" value="Classic Zinc Finger"/>
    <property type="match status" value="5"/>
</dbReference>
<dbReference type="PROSITE" id="PS50157">
    <property type="entry name" value="ZINC_FINGER_C2H2_2"/>
    <property type="match status" value="7"/>
</dbReference>
<dbReference type="PROSITE" id="PS00028">
    <property type="entry name" value="ZINC_FINGER_C2H2_1"/>
    <property type="match status" value="4"/>
</dbReference>
<dbReference type="InterPro" id="IPR036236">
    <property type="entry name" value="Znf_C2H2_sf"/>
</dbReference>
<keyword evidence="3" id="KW-0677">Repeat</keyword>
<name>A0A3Q0JIC2_DIACI</name>
<feature type="domain" description="C2H2-type" evidence="13">
    <location>
        <begin position="322"/>
        <end position="349"/>
    </location>
</feature>